<dbReference type="InterPro" id="IPR029039">
    <property type="entry name" value="Flavoprotein-like_sf"/>
</dbReference>
<name>A0A1R4I5G6_9GAMM</name>
<gene>
    <name evidence="1" type="ORF">CZ787_18055</name>
</gene>
<dbReference type="Proteomes" id="UP000196331">
    <property type="component" value="Unassembled WGS sequence"/>
</dbReference>
<sequence>MAECKKLLIIAHAPSENTQKMLKAVVHGASHPDVEKVVVTSLTPLETQPDDILSADAIILGTTENLGYMAGLLKDVFDRCYYACLDKTEGLPFAFYVRAGHDGTGTQRGIESITTGLRWRLIQEPLICRGDFQAGFIEQCEELGLSVAASLEAGII</sequence>
<dbReference type="RefSeq" id="WP_087111646.1">
    <property type="nucleotide sequence ID" value="NZ_FUKM01000059.1"/>
</dbReference>
<reference evidence="1 2" key="1">
    <citation type="submission" date="2017-02" db="EMBL/GenBank/DDBJ databases">
        <authorList>
            <person name="Dridi B."/>
        </authorList>
    </citation>
    <scope>NUCLEOTIDE SEQUENCE [LARGE SCALE GENOMIC DNA]</scope>
    <source>
        <strain evidence="1 2">JB380</strain>
    </source>
</reference>
<dbReference type="Gene3D" id="3.40.50.360">
    <property type="match status" value="1"/>
</dbReference>
<accession>A0A1R4I5G6</accession>
<comment type="caution">
    <text evidence="1">The sequence shown here is derived from an EMBL/GenBank/DDBJ whole genome shotgun (WGS) entry which is preliminary data.</text>
</comment>
<dbReference type="SUPFAM" id="SSF52218">
    <property type="entry name" value="Flavoproteins"/>
    <property type="match status" value="1"/>
</dbReference>
<dbReference type="EMBL" id="FUKM01000059">
    <property type="protein sequence ID" value="SJN15018.1"/>
    <property type="molecule type" value="Genomic_DNA"/>
</dbReference>
<evidence type="ECO:0000313" key="2">
    <source>
        <dbReference type="Proteomes" id="UP000196331"/>
    </source>
</evidence>
<evidence type="ECO:0000313" key="1">
    <source>
        <dbReference type="EMBL" id="SJN15018.1"/>
    </source>
</evidence>
<dbReference type="OrthoDB" id="5736081at2"/>
<dbReference type="AlphaFoldDB" id="A0A1R4I5G6"/>
<proteinExistence type="predicted"/>
<organism evidence="1 2">
    <name type="scientific">Halomonas citrativorans</name>
    <dbReference type="NCBI Taxonomy" id="2742612"/>
    <lineage>
        <taxon>Bacteria</taxon>
        <taxon>Pseudomonadati</taxon>
        <taxon>Pseudomonadota</taxon>
        <taxon>Gammaproteobacteria</taxon>
        <taxon>Oceanospirillales</taxon>
        <taxon>Halomonadaceae</taxon>
        <taxon>Halomonas</taxon>
    </lineage>
</organism>
<protein>
    <submittedName>
        <fullName evidence="1">Multimeric flavodoxin WrbA</fullName>
    </submittedName>
</protein>